<dbReference type="EMBL" id="BGPR01012084">
    <property type="protein sequence ID" value="GBN54479.1"/>
    <property type="molecule type" value="Genomic_DNA"/>
</dbReference>
<comment type="caution">
    <text evidence="1">The sequence shown here is derived from an EMBL/GenBank/DDBJ whole genome shotgun (WGS) entry which is preliminary data.</text>
</comment>
<keyword evidence="2" id="KW-1185">Reference proteome</keyword>
<name>A0A4Y2PTG0_ARAVE</name>
<feature type="non-terminal residue" evidence="1">
    <location>
        <position position="1"/>
    </location>
</feature>
<evidence type="ECO:0000313" key="2">
    <source>
        <dbReference type="Proteomes" id="UP000499080"/>
    </source>
</evidence>
<protein>
    <submittedName>
        <fullName evidence="1">Speckle-type POZ protein</fullName>
    </submittedName>
</protein>
<reference evidence="1 2" key="1">
    <citation type="journal article" date="2019" name="Sci. Rep.">
        <title>Orb-weaving spider Araneus ventricosus genome elucidates the spidroin gene catalogue.</title>
        <authorList>
            <person name="Kono N."/>
            <person name="Nakamura H."/>
            <person name="Ohtoshi R."/>
            <person name="Moran D.A.P."/>
            <person name="Shinohara A."/>
            <person name="Yoshida Y."/>
            <person name="Fujiwara M."/>
            <person name="Mori M."/>
            <person name="Tomita M."/>
            <person name="Arakawa K."/>
        </authorList>
    </citation>
    <scope>NUCLEOTIDE SEQUENCE [LARGE SCALE GENOMIC DNA]</scope>
</reference>
<feature type="non-terminal residue" evidence="1">
    <location>
        <position position="30"/>
    </location>
</feature>
<evidence type="ECO:0000313" key="1">
    <source>
        <dbReference type="EMBL" id="GBN54479.1"/>
    </source>
</evidence>
<proteinExistence type="predicted"/>
<dbReference type="Proteomes" id="UP000499080">
    <property type="component" value="Unassembled WGS sequence"/>
</dbReference>
<sequence length="30" mass="3521">SKTVFCHSYILILQVGLLQYSFLQFQNNCL</sequence>
<dbReference type="AlphaFoldDB" id="A0A4Y2PTG0"/>
<gene>
    <name evidence="1" type="primary">spop_124</name>
    <name evidence="1" type="ORF">AVEN_209909_1</name>
</gene>
<accession>A0A4Y2PTG0</accession>
<organism evidence="1 2">
    <name type="scientific">Araneus ventricosus</name>
    <name type="common">Orbweaver spider</name>
    <name type="synonym">Epeira ventricosa</name>
    <dbReference type="NCBI Taxonomy" id="182803"/>
    <lineage>
        <taxon>Eukaryota</taxon>
        <taxon>Metazoa</taxon>
        <taxon>Ecdysozoa</taxon>
        <taxon>Arthropoda</taxon>
        <taxon>Chelicerata</taxon>
        <taxon>Arachnida</taxon>
        <taxon>Araneae</taxon>
        <taxon>Araneomorphae</taxon>
        <taxon>Entelegynae</taxon>
        <taxon>Araneoidea</taxon>
        <taxon>Araneidae</taxon>
        <taxon>Araneus</taxon>
    </lineage>
</organism>